<feature type="transmembrane region" description="Helical" evidence="1">
    <location>
        <begin position="228"/>
        <end position="248"/>
    </location>
</feature>
<sequence length="301" mass="33805">MSSGTPPQFPGFKSRPSGVIAGPQYGGAPNVFQSVPKEIESYPRGYPRFAAFLDSTHEFTIFRKFGYLRARVLLQKQDELAELEEELNALDAGEVIPYYLCTRREDKNSARGALIREIELKLQEYDVAFDAYHGQLERPRPTDRDIKSVINWFDGNKPVIPAESKIFTDWDDLAAAHRSEEYGIAERLVERIYEFMKSRFRRTVTPTRSTDDRVIITSLGSIAAVSRFCLTILAAMSLLVPIIVLEIVQSPTARLWIVCGFSLVFSMTLSLLTRAGKNEIFASTAAFCAVLIVFVGTSTKI</sequence>
<comment type="caution">
    <text evidence="3">The sequence shown here is derived from an EMBL/GenBank/DDBJ whole genome shotgun (WGS) entry which is preliminary data.</text>
</comment>
<dbReference type="EMBL" id="VXIS01000037">
    <property type="protein sequence ID" value="KAA8911287.1"/>
    <property type="molecule type" value="Genomic_DNA"/>
</dbReference>
<dbReference type="InParanoid" id="A0A5J5F5G6"/>
<reference evidence="3 4" key="1">
    <citation type="submission" date="2019-09" db="EMBL/GenBank/DDBJ databases">
        <title>Draft genome of the ectomycorrhizal ascomycete Sphaerosporella brunnea.</title>
        <authorList>
            <consortium name="DOE Joint Genome Institute"/>
            <person name="Benucci G.M."/>
            <person name="Marozzi G."/>
            <person name="Antonielli L."/>
            <person name="Sanchez S."/>
            <person name="Marco P."/>
            <person name="Wang X."/>
            <person name="Falini L.B."/>
            <person name="Barry K."/>
            <person name="Haridas S."/>
            <person name="Lipzen A."/>
            <person name="Labutti K."/>
            <person name="Grigoriev I.V."/>
            <person name="Murat C."/>
            <person name="Martin F."/>
            <person name="Albertini E."/>
            <person name="Donnini D."/>
            <person name="Bonito G."/>
        </authorList>
    </citation>
    <scope>NUCLEOTIDE SEQUENCE [LARGE SCALE GENOMIC DNA]</scope>
    <source>
        <strain evidence="3 4">Sb_GMNB300</strain>
    </source>
</reference>
<organism evidence="3 4">
    <name type="scientific">Sphaerosporella brunnea</name>
    <dbReference type="NCBI Taxonomy" id="1250544"/>
    <lineage>
        <taxon>Eukaryota</taxon>
        <taxon>Fungi</taxon>
        <taxon>Dikarya</taxon>
        <taxon>Ascomycota</taxon>
        <taxon>Pezizomycotina</taxon>
        <taxon>Pezizomycetes</taxon>
        <taxon>Pezizales</taxon>
        <taxon>Pyronemataceae</taxon>
        <taxon>Sphaerosporella</taxon>
    </lineage>
</organism>
<dbReference type="Proteomes" id="UP000326924">
    <property type="component" value="Unassembled WGS sequence"/>
</dbReference>
<keyword evidence="1" id="KW-0472">Membrane</keyword>
<dbReference type="Pfam" id="PF20237">
    <property type="entry name" value="DUF6594"/>
    <property type="match status" value="1"/>
</dbReference>
<feature type="domain" description="DUF6594" evidence="2">
    <location>
        <begin position="46"/>
        <end position="291"/>
    </location>
</feature>
<dbReference type="AlphaFoldDB" id="A0A5J5F5G6"/>
<name>A0A5J5F5G6_9PEZI</name>
<dbReference type="PANTHER" id="PTHR34502:SF5">
    <property type="entry name" value="DUF6594 DOMAIN-CONTAINING PROTEIN"/>
    <property type="match status" value="1"/>
</dbReference>
<keyword evidence="1" id="KW-0812">Transmembrane</keyword>
<feature type="transmembrane region" description="Helical" evidence="1">
    <location>
        <begin position="280"/>
        <end position="299"/>
    </location>
</feature>
<proteinExistence type="predicted"/>
<dbReference type="OrthoDB" id="3533814at2759"/>
<dbReference type="PANTHER" id="PTHR34502">
    <property type="entry name" value="DUF6594 DOMAIN-CONTAINING PROTEIN-RELATED"/>
    <property type="match status" value="1"/>
</dbReference>
<keyword evidence="4" id="KW-1185">Reference proteome</keyword>
<protein>
    <recommendedName>
        <fullName evidence="2">DUF6594 domain-containing protein</fullName>
    </recommendedName>
</protein>
<keyword evidence="1" id="KW-1133">Transmembrane helix</keyword>
<evidence type="ECO:0000256" key="1">
    <source>
        <dbReference type="SAM" id="Phobius"/>
    </source>
</evidence>
<gene>
    <name evidence="3" type="ORF">FN846DRAFT_904409</name>
</gene>
<evidence type="ECO:0000313" key="3">
    <source>
        <dbReference type="EMBL" id="KAA8911287.1"/>
    </source>
</evidence>
<dbReference type="InterPro" id="IPR046529">
    <property type="entry name" value="DUF6594"/>
</dbReference>
<accession>A0A5J5F5G6</accession>
<evidence type="ECO:0000259" key="2">
    <source>
        <dbReference type="Pfam" id="PF20237"/>
    </source>
</evidence>
<feature type="transmembrane region" description="Helical" evidence="1">
    <location>
        <begin position="254"/>
        <end position="273"/>
    </location>
</feature>
<evidence type="ECO:0000313" key="4">
    <source>
        <dbReference type="Proteomes" id="UP000326924"/>
    </source>
</evidence>